<dbReference type="AlphaFoldDB" id="A0A285PN92"/>
<keyword evidence="1" id="KW-1133">Transmembrane helix</keyword>
<dbReference type="EMBL" id="OBEL01000010">
    <property type="protein sequence ID" value="SNZ21596.1"/>
    <property type="molecule type" value="Genomic_DNA"/>
</dbReference>
<organism evidence="2 3">
    <name type="scientific">Cohaesibacter gelatinilyticus</name>
    <dbReference type="NCBI Taxonomy" id="372072"/>
    <lineage>
        <taxon>Bacteria</taxon>
        <taxon>Pseudomonadati</taxon>
        <taxon>Pseudomonadota</taxon>
        <taxon>Alphaproteobacteria</taxon>
        <taxon>Hyphomicrobiales</taxon>
        <taxon>Cohaesibacteraceae</taxon>
    </lineage>
</organism>
<accession>A0A285PN92</accession>
<feature type="transmembrane region" description="Helical" evidence="1">
    <location>
        <begin position="12"/>
        <end position="33"/>
    </location>
</feature>
<gene>
    <name evidence="2" type="ORF">SAMN06265368_4720</name>
</gene>
<reference evidence="2 3" key="1">
    <citation type="submission" date="2017-09" db="EMBL/GenBank/DDBJ databases">
        <authorList>
            <person name="Ehlers B."/>
            <person name="Leendertz F.H."/>
        </authorList>
    </citation>
    <scope>NUCLEOTIDE SEQUENCE [LARGE SCALE GENOMIC DNA]</scope>
    <source>
        <strain evidence="2 3">DSM 18289</strain>
    </source>
</reference>
<dbReference type="Proteomes" id="UP000219439">
    <property type="component" value="Unassembled WGS sequence"/>
</dbReference>
<feature type="transmembrane region" description="Helical" evidence="1">
    <location>
        <begin position="109"/>
        <end position="130"/>
    </location>
</feature>
<sequence length="154" mass="16776">MAKDQPIGFGDFILSLLPLMAMVGIGLGVLHLISDEMPIFGAVLLTFLSLIPLSIGPLFLMLVAYGKGMPDAMFPIAISFNHLRFKLVLPVFFLVIGWMFDLLPSLPFLIWGGLGAIYSVFCLWLTAGLVGRELFVTKSYSYLFAAGALCLAIL</sequence>
<name>A0A285PN92_9HYPH</name>
<keyword evidence="3" id="KW-1185">Reference proteome</keyword>
<feature type="transmembrane region" description="Helical" evidence="1">
    <location>
        <begin position="39"/>
        <end position="65"/>
    </location>
</feature>
<keyword evidence="1" id="KW-0472">Membrane</keyword>
<proteinExistence type="predicted"/>
<protein>
    <submittedName>
        <fullName evidence="2">Uncharacterized protein</fullName>
    </submittedName>
</protein>
<evidence type="ECO:0000313" key="3">
    <source>
        <dbReference type="Proteomes" id="UP000219439"/>
    </source>
</evidence>
<keyword evidence="1" id="KW-0812">Transmembrane</keyword>
<feature type="transmembrane region" description="Helical" evidence="1">
    <location>
        <begin position="85"/>
        <end position="103"/>
    </location>
</feature>
<evidence type="ECO:0000313" key="2">
    <source>
        <dbReference type="EMBL" id="SNZ21596.1"/>
    </source>
</evidence>
<evidence type="ECO:0000256" key="1">
    <source>
        <dbReference type="SAM" id="Phobius"/>
    </source>
</evidence>